<dbReference type="GO" id="GO:0043780">
    <property type="term" value="F:cobalt-precorrin-5B C1-methyltransferase activity"/>
    <property type="evidence" value="ECO:0007669"/>
    <property type="project" value="RHEA"/>
</dbReference>
<dbReference type="GO" id="GO:0032259">
    <property type="term" value="P:methylation"/>
    <property type="evidence" value="ECO:0007669"/>
    <property type="project" value="UniProtKB-KW"/>
</dbReference>
<dbReference type="SUPFAM" id="SSF111342">
    <property type="entry name" value="CbiD-like"/>
    <property type="match status" value="1"/>
</dbReference>
<evidence type="ECO:0000256" key="1">
    <source>
        <dbReference type="ARBA" id="ARBA00022573"/>
    </source>
</evidence>
<dbReference type="EC" id="2.1.1.195" evidence="5"/>
<dbReference type="OrthoDB" id="6439987at2"/>
<dbReference type="RefSeq" id="WP_037978421.1">
    <property type="nucleotide sequence ID" value="NZ_JMKI01000054.1"/>
</dbReference>
<comment type="catalytic activity">
    <reaction evidence="5">
        <text>Co-precorrin-5B + S-adenosyl-L-methionine = Co-precorrin-6A + S-adenosyl-L-homocysteine</text>
        <dbReference type="Rhea" id="RHEA:26285"/>
        <dbReference type="ChEBI" id="CHEBI:57856"/>
        <dbReference type="ChEBI" id="CHEBI:59789"/>
        <dbReference type="ChEBI" id="CHEBI:60063"/>
        <dbReference type="ChEBI" id="CHEBI:60064"/>
        <dbReference type="EC" id="2.1.1.195"/>
    </reaction>
</comment>
<dbReference type="NCBIfam" id="TIGR00312">
    <property type="entry name" value="cbiD"/>
    <property type="match status" value="1"/>
</dbReference>
<dbReference type="PANTHER" id="PTHR35863:SF1">
    <property type="entry name" value="COBALT-PRECORRIN-5B C(1)-METHYLTRANSFERASE"/>
    <property type="match status" value="1"/>
</dbReference>
<keyword evidence="2 5" id="KW-0489">Methyltransferase</keyword>
<dbReference type="HAMAP" id="MF_00787">
    <property type="entry name" value="CbiD"/>
    <property type="match status" value="1"/>
</dbReference>
<gene>
    <name evidence="5" type="primary">cbiD</name>
    <name evidence="6" type="ORF">EH55_11525</name>
</gene>
<dbReference type="PANTHER" id="PTHR35863">
    <property type="entry name" value="COBALT-PRECORRIN-5B C(1)-METHYLTRANSFERASE"/>
    <property type="match status" value="1"/>
</dbReference>
<dbReference type="EMBL" id="JMKI01000054">
    <property type="protein sequence ID" value="KEJ91175.1"/>
    <property type="molecule type" value="Genomic_DNA"/>
</dbReference>
<keyword evidence="4 5" id="KW-0949">S-adenosyl-L-methionine</keyword>
<proteinExistence type="inferred from homology"/>
<evidence type="ECO:0000313" key="7">
    <source>
        <dbReference type="Proteomes" id="UP000027665"/>
    </source>
</evidence>
<reference evidence="6 7" key="1">
    <citation type="submission" date="2014-04" db="EMBL/GenBank/DDBJ databases">
        <title>Draft Genome Sequence of Synergistes jonesii.</title>
        <authorList>
            <person name="Coil D.A."/>
            <person name="Eisen J.A."/>
            <person name="Holland-Moritz H.E."/>
        </authorList>
    </citation>
    <scope>NUCLEOTIDE SEQUENCE [LARGE SCALE GENOMIC DNA]</scope>
    <source>
        <strain evidence="6 7">78-1</strain>
    </source>
</reference>
<dbReference type="InterPro" id="IPR036074">
    <property type="entry name" value="CbiD_sf"/>
</dbReference>
<dbReference type="eggNOG" id="COG1903">
    <property type="taxonomic scope" value="Bacteria"/>
</dbReference>
<keyword evidence="7" id="KW-1185">Reference proteome</keyword>
<keyword evidence="1 5" id="KW-0169">Cobalamin biosynthesis</keyword>
<evidence type="ECO:0000256" key="3">
    <source>
        <dbReference type="ARBA" id="ARBA00022679"/>
    </source>
</evidence>
<evidence type="ECO:0000256" key="5">
    <source>
        <dbReference type="HAMAP-Rule" id="MF_00787"/>
    </source>
</evidence>
<dbReference type="InterPro" id="IPR002748">
    <property type="entry name" value="CbiD"/>
</dbReference>
<dbReference type="STRING" id="2754.EH55_11525"/>
<dbReference type="Pfam" id="PF01888">
    <property type="entry name" value="CbiD"/>
    <property type="match status" value="1"/>
</dbReference>
<dbReference type="UniPathway" id="UPA00148">
    <property type="reaction ID" value="UER00227"/>
</dbReference>
<comment type="function">
    <text evidence="5">Catalyzes the methylation of C-1 in cobalt-precorrin-5B to form cobalt-precorrin-6A.</text>
</comment>
<evidence type="ECO:0000313" key="6">
    <source>
        <dbReference type="EMBL" id="KEJ91175.1"/>
    </source>
</evidence>
<evidence type="ECO:0000256" key="4">
    <source>
        <dbReference type="ARBA" id="ARBA00022691"/>
    </source>
</evidence>
<dbReference type="Proteomes" id="UP000027665">
    <property type="component" value="Unassembled WGS sequence"/>
</dbReference>
<dbReference type="PATRIC" id="fig|2754.20.peg.1114"/>
<comment type="caution">
    <text evidence="6">The sequence shown here is derived from an EMBL/GenBank/DDBJ whole genome shotgun (WGS) entry which is preliminary data.</text>
</comment>
<name>A0A073INM7_9BACT</name>
<protein>
    <recommendedName>
        <fullName evidence="5">Cobalt-precorrin-5B C(1)-methyltransferase</fullName>
        <ecNumber evidence="5">2.1.1.195</ecNumber>
    </recommendedName>
    <alternativeName>
        <fullName evidence="5">Cobalt-precorrin-6A synthase</fullName>
    </alternativeName>
</protein>
<dbReference type="Gene3D" id="3.30.2110.10">
    <property type="entry name" value="CbiD-like"/>
    <property type="match status" value="1"/>
</dbReference>
<accession>A0A073INM7</accession>
<comment type="pathway">
    <text evidence="5">Cofactor biosynthesis; adenosylcobalamin biosynthesis; cob(II)yrinate a,c-diamide from sirohydrochlorin (anaerobic route): step 6/10.</text>
</comment>
<sequence length="363" mass="37896">MESNKKLREGYSTGSCAAAAAKAAALRAMGAPCPAAVEVTTPEDKIFTLPVNGYHDGSCGVVKDAGDDVDATDGILIRAAVELLPGGEILFEAGEGVGSVTLPGLKLPVGEPAINPVPREMIERAVRDVIGARGARVTISSPQGREVAKRTFNPRLGIVGGISILGTTGRVKPMDEASLLESMTLEINTHAAAGEKIIAVAFAGMGEKALRCAYRITNRSVVQCGNYIGHAIDESARLGLKRLLIGGHPGKLLKVAAGTFSTHNRVGGGSKEALCAQAAIAGAPPDTVKRLYECSTSEEALHAVRESGLDFLWDILARIAAKRCAERVFGDIEAAVAFIDNNANILGATENATSFAEEIRNEK</sequence>
<dbReference type="PIRSF" id="PIRSF026782">
    <property type="entry name" value="CbiD"/>
    <property type="match status" value="1"/>
</dbReference>
<keyword evidence="3 5" id="KW-0808">Transferase</keyword>
<dbReference type="GeneID" id="90984608"/>
<organism evidence="6 7">
    <name type="scientific">Synergistes jonesii</name>
    <dbReference type="NCBI Taxonomy" id="2754"/>
    <lineage>
        <taxon>Bacteria</taxon>
        <taxon>Thermotogati</taxon>
        <taxon>Synergistota</taxon>
        <taxon>Synergistia</taxon>
        <taxon>Synergistales</taxon>
        <taxon>Synergistaceae</taxon>
        <taxon>Synergistes</taxon>
    </lineage>
</organism>
<comment type="similarity">
    <text evidence="5">Belongs to the CbiD family.</text>
</comment>
<dbReference type="AlphaFoldDB" id="A0A073INM7"/>
<dbReference type="GO" id="GO:0019251">
    <property type="term" value="P:anaerobic cobalamin biosynthetic process"/>
    <property type="evidence" value="ECO:0007669"/>
    <property type="project" value="UniProtKB-UniRule"/>
</dbReference>
<evidence type="ECO:0000256" key="2">
    <source>
        <dbReference type="ARBA" id="ARBA00022603"/>
    </source>
</evidence>